<evidence type="ECO:0000259" key="5">
    <source>
        <dbReference type="Pfam" id="PF08314"/>
    </source>
</evidence>
<dbReference type="EMBL" id="JAWIZZ010000041">
    <property type="protein sequence ID" value="KAK5780334.1"/>
    <property type="molecule type" value="Genomic_DNA"/>
</dbReference>
<feature type="domain" description="Sec39" evidence="5">
    <location>
        <begin position="246"/>
        <end position="674"/>
    </location>
</feature>
<dbReference type="InterPro" id="IPR013244">
    <property type="entry name" value="Sec39_domain"/>
</dbReference>
<sequence>MDKKLFLIACFHSSNGDSTNLSKIYRKFFDSQEFINLVIVLWPELDDSINLKFLFQTNNSNSNELGIKKNNNNDNNNDDLIISQISNCPDLLYMVEMDNETIDKRYDEVQRYVNSKLNELGLLDDKLNWFQKRVIICNEANPSNTLAYEPLWHLIKGQNSEIDQWMEGIVKPLSYFNKRLSTQVKIRDFEDVILQENNMFEWFNSNDPNVLENELIPYLTYDNKFYKLFLNDYYNENKLVINNPLQYQKLNKLFEILRSITFEKDLSEIESKTMDILFVNSKEMVSFIDIRQIVNDFLNQIDDDATSSKYPITNKEIKMYCQSVKDYSSIINYSLIDLYIISNDDKETQFTKFTDLCDTVFRCNENRVLDLLKPITLFNKINFSDKSDMDRVIKIVLETTLQFEKFHLISLTVDRISPNENNIEKIVILLVDKFWQYFHNANRINSIEFSNAETLLKYINEYDTYHKYSNRLNQLTSLCRDLYISSKWKFQGTDGDKVNRSFTDTTTKSPNSILKYRDCPIEIIRILLELNPNFYRHDIREVTWPLWNKILISLQCPEKETDFTDLLSLHIDYSLVYNDFSYASSHVNELLEEDENGRRYWLTIFQVAKYRLMDNDMINCKGEDNEADLNIISKQMQILSSLLKICPEEEIEIVTNQWNNLNLQIQNIYSKEMNK</sequence>
<dbReference type="GO" id="GO:0005783">
    <property type="term" value="C:endoplasmic reticulum"/>
    <property type="evidence" value="ECO:0007669"/>
    <property type="project" value="UniProtKB-SubCell"/>
</dbReference>
<keyword evidence="2" id="KW-0813">Transport</keyword>
<keyword evidence="4" id="KW-0653">Protein transport</keyword>
<dbReference type="PANTHER" id="PTHR40787:SF3">
    <property type="entry name" value="PROTEIN TRANSPORT PROTEIN SEC39"/>
    <property type="match status" value="1"/>
</dbReference>
<evidence type="ECO:0000256" key="3">
    <source>
        <dbReference type="ARBA" id="ARBA00022824"/>
    </source>
</evidence>
<protein>
    <recommendedName>
        <fullName evidence="5">Sec39 domain-containing protein</fullName>
    </recommendedName>
</protein>
<keyword evidence="7" id="KW-1185">Reference proteome</keyword>
<dbReference type="GO" id="GO:0015031">
    <property type="term" value="P:protein transport"/>
    <property type="evidence" value="ECO:0007669"/>
    <property type="project" value="UniProtKB-KW"/>
</dbReference>
<dbReference type="PANTHER" id="PTHR40787">
    <property type="entry name" value="SECRETED PROTEIN"/>
    <property type="match status" value="1"/>
</dbReference>
<dbReference type="AlphaFoldDB" id="A0AAN7W3D9"/>
<dbReference type="Pfam" id="PF08314">
    <property type="entry name" value="Sec39"/>
    <property type="match status" value="2"/>
</dbReference>
<reference evidence="7" key="1">
    <citation type="submission" date="2023-07" db="EMBL/GenBank/DDBJ databases">
        <title>A draft genome of Kazachstania heterogenica Y-27499.</title>
        <authorList>
            <person name="Donic C."/>
            <person name="Kralova J.S."/>
            <person name="Fidel L."/>
            <person name="Ben-Dor S."/>
            <person name="Jung S."/>
        </authorList>
    </citation>
    <scope>NUCLEOTIDE SEQUENCE [LARGE SCALE GENOMIC DNA]</scope>
    <source>
        <strain evidence="7">Y27499</strain>
    </source>
</reference>
<evidence type="ECO:0000256" key="4">
    <source>
        <dbReference type="ARBA" id="ARBA00022927"/>
    </source>
</evidence>
<evidence type="ECO:0000313" key="6">
    <source>
        <dbReference type="EMBL" id="KAK5780334.1"/>
    </source>
</evidence>
<feature type="domain" description="Sec39" evidence="5">
    <location>
        <begin position="7"/>
        <end position="224"/>
    </location>
</feature>
<organism evidence="6 7">
    <name type="scientific">Arxiozyma heterogenica</name>
    <dbReference type="NCBI Taxonomy" id="278026"/>
    <lineage>
        <taxon>Eukaryota</taxon>
        <taxon>Fungi</taxon>
        <taxon>Dikarya</taxon>
        <taxon>Ascomycota</taxon>
        <taxon>Saccharomycotina</taxon>
        <taxon>Saccharomycetes</taxon>
        <taxon>Saccharomycetales</taxon>
        <taxon>Saccharomycetaceae</taxon>
        <taxon>Arxiozyma</taxon>
    </lineage>
</organism>
<dbReference type="Proteomes" id="UP001306508">
    <property type="component" value="Unassembled WGS sequence"/>
</dbReference>
<name>A0AAN7W3D9_9SACH</name>
<dbReference type="GO" id="GO:0006890">
    <property type="term" value="P:retrograde vesicle-mediated transport, Golgi to endoplasmic reticulum"/>
    <property type="evidence" value="ECO:0007669"/>
    <property type="project" value="InterPro"/>
</dbReference>
<evidence type="ECO:0000256" key="2">
    <source>
        <dbReference type="ARBA" id="ARBA00022448"/>
    </source>
</evidence>
<accession>A0AAN7W3D9</accession>
<comment type="subcellular location">
    <subcellularLocation>
        <location evidence="1">Endoplasmic reticulum</location>
    </subcellularLocation>
</comment>
<evidence type="ECO:0000313" key="7">
    <source>
        <dbReference type="Proteomes" id="UP001306508"/>
    </source>
</evidence>
<evidence type="ECO:0000256" key="1">
    <source>
        <dbReference type="ARBA" id="ARBA00004240"/>
    </source>
</evidence>
<gene>
    <name evidence="6" type="ORF">RI543_002090</name>
</gene>
<proteinExistence type="predicted"/>
<comment type="caution">
    <text evidence="6">The sequence shown here is derived from an EMBL/GenBank/DDBJ whole genome shotgun (WGS) entry which is preliminary data.</text>
</comment>
<keyword evidence="3" id="KW-0256">Endoplasmic reticulum</keyword>